<reference evidence="1 2" key="1">
    <citation type="submission" date="2024-02" db="EMBL/GenBank/DDBJ databases">
        <authorList>
            <person name="Daric V."/>
            <person name="Darras S."/>
        </authorList>
    </citation>
    <scope>NUCLEOTIDE SEQUENCE [LARGE SCALE GENOMIC DNA]</scope>
</reference>
<organism evidence="1 2">
    <name type="scientific">Clavelina lepadiformis</name>
    <name type="common">Light-bulb sea squirt</name>
    <name type="synonym">Ascidia lepadiformis</name>
    <dbReference type="NCBI Taxonomy" id="159417"/>
    <lineage>
        <taxon>Eukaryota</taxon>
        <taxon>Metazoa</taxon>
        <taxon>Chordata</taxon>
        <taxon>Tunicata</taxon>
        <taxon>Ascidiacea</taxon>
        <taxon>Aplousobranchia</taxon>
        <taxon>Clavelinidae</taxon>
        <taxon>Clavelina</taxon>
    </lineage>
</organism>
<dbReference type="Proteomes" id="UP001642483">
    <property type="component" value="Unassembled WGS sequence"/>
</dbReference>
<name>A0ABP0F5J0_CLALP</name>
<evidence type="ECO:0000313" key="2">
    <source>
        <dbReference type="Proteomes" id="UP001642483"/>
    </source>
</evidence>
<sequence length="75" mass="8422">MNLKKRNIVATENDLTQRIVKRILKIGNGTLLPLKLPCAPLCGQNAPALPRSNSKKEDIWKKPSYFPKILLFPPA</sequence>
<accession>A0ABP0F5J0</accession>
<dbReference type="EMBL" id="CAWYQH010000002">
    <property type="protein sequence ID" value="CAK8673308.1"/>
    <property type="molecule type" value="Genomic_DNA"/>
</dbReference>
<keyword evidence="2" id="KW-1185">Reference proteome</keyword>
<protein>
    <submittedName>
        <fullName evidence="1">Uncharacterized protein</fullName>
    </submittedName>
</protein>
<proteinExistence type="predicted"/>
<gene>
    <name evidence="1" type="ORF">CVLEPA_LOCUS3113</name>
</gene>
<comment type="caution">
    <text evidence="1">The sequence shown here is derived from an EMBL/GenBank/DDBJ whole genome shotgun (WGS) entry which is preliminary data.</text>
</comment>
<evidence type="ECO:0000313" key="1">
    <source>
        <dbReference type="EMBL" id="CAK8673308.1"/>
    </source>
</evidence>